<evidence type="ECO:0000259" key="4">
    <source>
        <dbReference type="PROSITE" id="PS50240"/>
    </source>
</evidence>
<accession>A0ABS0ATW4</accession>
<gene>
    <name evidence="5" type="ORF">Y5W_02866</name>
</gene>
<dbReference type="PRINTS" id="PR00722">
    <property type="entry name" value="CHYMOTRYPSIN"/>
</dbReference>
<dbReference type="Pfam" id="PF00089">
    <property type="entry name" value="Trypsin"/>
    <property type="match status" value="1"/>
</dbReference>
<evidence type="ECO:0000256" key="1">
    <source>
        <dbReference type="ARBA" id="ARBA00007664"/>
    </source>
</evidence>
<keyword evidence="6" id="KW-1185">Reference proteome</keyword>
<organism evidence="5 6">
    <name type="scientific">Alloalcanivorax profundimaris</name>
    <dbReference type="NCBI Taxonomy" id="2735259"/>
    <lineage>
        <taxon>Bacteria</taxon>
        <taxon>Pseudomonadati</taxon>
        <taxon>Pseudomonadota</taxon>
        <taxon>Gammaproteobacteria</taxon>
        <taxon>Oceanospirillales</taxon>
        <taxon>Alcanivoracaceae</taxon>
        <taxon>Alloalcanivorax</taxon>
    </lineage>
</organism>
<keyword evidence="3" id="KW-0732">Signal</keyword>
<dbReference type="InterPro" id="IPR001314">
    <property type="entry name" value="Peptidase_S1A"/>
</dbReference>
<keyword evidence="2" id="KW-1015">Disulfide bond</keyword>
<protein>
    <submittedName>
        <fullName evidence="5">Serine endopeptidase/trypsin-like serine proteinase family protein</fullName>
    </submittedName>
</protein>
<dbReference type="InterPro" id="IPR009003">
    <property type="entry name" value="Peptidase_S1_PA"/>
</dbReference>
<comment type="similarity">
    <text evidence="1">Belongs to the peptidase S1 family.</text>
</comment>
<feature type="domain" description="Peptidase S1" evidence="4">
    <location>
        <begin position="25"/>
        <end position="279"/>
    </location>
</feature>
<dbReference type="PANTHER" id="PTHR24276">
    <property type="entry name" value="POLYSERASE-RELATED"/>
    <property type="match status" value="1"/>
</dbReference>
<sequence length="562" mass="58096">MIRWMPVFLSLLCAPAWAQTAEPRIIGGDAAPADRWPWMAQVNVFFPASNEVGLCGGIHLARDWVATAAHCVVNENDQSVTAGAVQVRLGSVVLNGGSPPYNGSELYIASGFQLNQGRKFDNDIALVRISGPAMSERPSLIGDAQFQDLQNRAAAERDEALTALGWGSTQPGRTEDASPSTLLQEVQLDYVRTDSCLSQWGSGNFNTDTMVCADELNPPDGQQQDTCVGDSGGPLFIGRDSAPYIVGLTSYGQTNCADDLPSVYTNLASQIGFVEAATADAGDPLVDLALENTGERLYAPAAGTLSRTLTLANRGLRNSVTGATISATENNLDVTLDGQSCALLSTPCYTSSNTLGTTLINRAEQVELTASYNGLATPARATLTLDAGADQEEYRDKNNRHEITLIFSDQADLSVSGQVIEASRDGDGQGVAEVRVTVSNLSTVSGATASQVAVSLSLPAGTTVRDSSVPCDTVCSPGNLAPGASTEFTVTLATGTAQAGTLGLSVDANGGDFPTDNNDDAVALSYSASADTDSGGGGGGGGGTLGLAVLMLALAGALRHRD</sequence>
<dbReference type="SMART" id="SM00020">
    <property type="entry name" value="Tryp_SPc"/>
    <property type="match status" value="1"/>
</dbReference>
<dbReference type="PROSITE" id="PS00135">
    <property type="entry name" value="TRYPSIN_SER"/>
    <property type="match status" value="1"/>
</dbReference>
<evidence type="ECO:0000256" key="3">
    <source>
        <dbReference type="SAM" id="SignalP"/>
    </source>
</evidence>
<dbReference type="Proteomes" id="UP000662703">
    <property type="component" value="Unassembled WGS sequence"/>
</dbReference>
<evidence type="ECO:0000313" key="6">
    <source>
        <dbReference type="Proteomes" id="UP000662703"/>
    </source>
</evidence>
<dbReference type="RefSeq" id="WP_194865763.1">
    <property type="nucleotide sequence ID" value="NZ_ARXX01000050.1"/>
</dbReference>
<dbReference type="Gene3D" id="2.40.10.10">
    <property type="entry name" value="Trypsin-like serine proteases"/>
    <property type="match status" value="1"/>
</dbReference>
<dbReference type="SUPFAM" id="SSF50494">
    <property type="entry name" value="Trypsin-like serine proteases"/>
    <property type="match status" value="1"/>
</dbReference>
<evidence type="ECO:0000256" key="2">
    <source>
        <dbReference type="ARBA" id="ARBA00023157"/>
    </source>
</evidence>
<evidence type="ECO:0000313" key="5">
    <source>
        <dbReference type="EMBL" id="MBF5057572.1"/>
    </source>
</evidence>
<dbReference type="InterPro" id="IPR001254">
    <property type="entry name" value="Trypsin_dom"/>
</dbReference>
<dbReference type="EMBL" id="ARXX01000050">
    <property type="protein sequence ID" value="MBF5057572.1"/>
    <property type="molecule type" value="Genomic_DNA"/>
</dbReference>
<dbReference type="PANTHER" id="PTHR24276:SF91">
    <property type="entry name" value="AT26814P-RELATED"/>
    <property type="match status" value="1"/>
</dbReference>
<dbReference type="InterPro" id="IPR043504">
    <property type="entry name" value="Peptidase_S1_PA_chymotrypsin"/>
</dbReference>
<feature type="chain" id="PRO_5046935249" evidence="3">
    <location>
        <begin position="19"/>
        <end position="562"/>
    </location>
</feature>
<dbReference type="CDD" id="cd00190">
    <property type="entry name" value="Tryp_SPc"/>
    <property type="match status" value="1"/>
</dbReference>
<dbReference type="PROSITE" id="PS50240">
    <property type="entry name" value="TRYPSIN_DOM"/>
    <property type="match status" value="1"/>
</dbReference>
<proteinExistence type="inferred from homology"/>
<comment type="caution">
    <text evidence="5">The sequence shown here is derived from an EMBL/GenBank/DDBJ whole genome shotgun (WGS) entry which is preliminary data.</text>
</comment>
<feature type="signal peptide" evidence="3">
    <location>
        <begin position="1"/>
        <end position="18"/>
    </location>
</feature>
<dbReference type="InterPro" id="IPR050430">
    <property type="entry name" value="Peptidase_S1"/>
</dbReference>
<dbReference type="InterPro" id="IPR033116">
    <property type="entry name" value="TRYPSIN_SER"/>
</dbReference>
<name>A0ABS0ATW4_9GAMM</name>
<reference evidence="5 6" key="1">
    <citation type="submission" date="2012-09" db="EMBL/GenBank/DDBJ databases">
        <title>Genome Sequence of alkane-degrading Bacterium Alcanivorax sp. 521-1.</title>
        <authorList>
            <person name="Lai Q."/>
            <person name="Shao Z."/>
        </authorList>
    </citation>
    <scope>NUCLEOTIDE SEQUENCE [LARGE SCALE GENOMIC DNA]</scope>
    <source>
        <strain evidence="5 6">521-1</strain>
    </source>
</reference>